<dbReference type="Pfam" id="PF09339">
    <property type="entry name" value="HTH_IclR"/>
    <property type="match status" value="1"/>
</dbReference>
<evidence type="ECO:0000256" key="4">
    <source>
        <dbReference type="ARBA" id="ARBA00023163"/>
    </source>
</evidence>
<dbReference type="PROSITE" id="PS51077">
    <property type="entry name" value="HTH_ICLR"/>
    <property type="match status" value="1"/>
</dbReference>
<dbReference type="AlphaFoldDB" id="A0A8J3C993"/>
<name>A0A8J3C993_9PSEU</name>
<dbReference type="SMART" id="SM00346">
    <property type="entry name" value="HTH_ICLR"/>
    <property type="match status" value="1"/>
</dbReference>
<accession>A0A8J3C993</accession>
<evidence type="ECO:0000256" key="5">
    <source>
        <dbReference type="ARBA" id="ARBA00058938"/>
    </source>
</evidence>
<evidence type="ECO:0000313" key="9">
    <source>
        <dbReference type="EMBL" id="GGM32899.1"/>
    </source>
</evidence>
<proteinExistence type="predicted"/>
<dbReference type="SUPFAM" id="SSF55781">
    <property type="entry name" value="GAF domain-like"/>
    <property type="match status" value="1"/>
</dbReference>
<evidence type="ECO:0000256" key="6">
    <source>
        <dbReference type="ARBA" id="ARBA00070406"/>
    </source>
</evidence>
<dbReference type="InterPro" id="IPR011991">
    <property type="entry name" value="ArsR-like_HTH"/>
</dbReference>
<keyword evidence="3" id="KW-0238">DNA-binding</keyword>
<feature type="domain" description="HTH iclR-type" evidence="7">
    <location>
        <begin position="7"/>
        <end position="69"/>
    </location>
</feature>
<feature type="domain" description="IclR-ED" evidence="8">
    <location>
        <begin position="70"/>
        <end position="265"/>
    </location>
</feature>
<dbReference type="FunFam" id="1.10.10.10:FF:000056">
    <property type="entry name" value="IclR family transcriptional regulator"/>
    <property type="match status" value="1"/>
</dbReference>
<dbReference type="Pfam" id="PF01614">
    <property type="entry name" value="IclR_C"/>
    <property type="match status" value="1"/>
</dbReference>
<reference evidence="9" key="1">
    <citation type="journal article" date="2014" name="Int. J. Syst. Evol. Microbiol.">
        <title>Complete genome sequence of Corynebacterium casei LMG S-19264T (=DSM 44701T), isolated from a smear-ripened cheese.</title>
        <authorList>
            <consortium name="US DOE Joint Genome Institute (JGI-PGF)"/>
            <person name="Walter F."/>
            <person name="Albersmeier A."/>
            <person name="Kalinowski J."/>
            <person name="Ruckert C."/>
        </authorList>
    </citation>
    <scope>NUCLEOTIDE SEQUENCE</scope>
    <source>
        <strain evidence="9">CGMCC 4.5737</strain>
    </source>
</reference>
<dbReference type="EMBL" id="BMMK01000001">
    <property type="protein sequence ID" value="GGM32899.1"/>
    <property type="molecule type" value="Genomic_DNA"/>
</dbReference>
<dbReference type="InterPro" id="IPR050707">
    <property type="entry name" value="HTH_MetabolicPath_Reg"/>
</dbReference>
<evidence type="ECO:0000259" key="7">
    <source>
        <dbReference type="PROSITE" id="PS51077"/>
    </source>
</evidence>
<dbReference type="CDD" id="cd00090">
    <property type="entry name" value="HTH_ARSR"/>
    <property type="match status" value="1"/>
</dbReference>
<dbReference type="InterPro" id="IPR029016">
    <property type="entry name" value="GAF-like_dom_sf"/>
</dbReference>
<dbReference type="SUPFAM" id="SSF46785">
    <property type="entry name" value="Winged helix' DNA-binding domain"/>
    <property type="match status" value="1"/>
</dbReference>
<evidence type="ECO:0000313" key="10">
    <source>
        <dbReference type="Proteomes" id="UP000637578"/>
    </source>
</evidence>
<organism evidence="9 10">
    <name type="scientific">Longimycelium tulufanense</name>
    <dbReference type="NCBI Taxonomy" id="907463"/>
    <lineage>
        <taxon>Bacteria</taxon>
        <taxon>Bacillati</taxon>
        <taxon>Actinomycetota</taxon>
        <taxon>Actinomycetes</taxon>
        <taxon>Pseudonocardiales</taxon>
        <taxon>Pseudonocardiaceae</taxon>
        <taxon>Longimycelium</taxon>
    </lineage>
</organism>
<sequence length="270" mass="28878">MGDSSDVPALRRGLAVLRLLASRAGPVSAGAVARELGLPRSTTYHLLSELVATGFATHLPEERRYGLGVAAFELGSAYLRHDPLERLARPLLRRLVDRVERTAHLGVLHGPEALYLVREQPRQPQTLVTDVGVRLPAHLPASGRAMLAHLPPAQVRALFPGAASFVNRTGRGPRNLPALRRLLAGQRRRGWFVEDGCVTAGFASVAAPVFDHGSRPVAAISVTFRHTCTPDATPANPGPECGADWPELAVEVQAAATELTTRIGGHARTV</sequence>
<gene>
    <name evidence="9" type="ORF">GCM10012275_00360</name>
</gene>
<dbReference type="InterPro" id="IPR014757">
    <property type="entry name" value="Tscrpt_reg_IclR_C"/>
</dbReference>
<reference evidence="9" key="2">
    <citation type="submission" date="2020-09" db="EMBL/GenBank/DDBJ databases">
        <authorList>
            <person name="Sun Q."/>
            <person name="Zhou Y."/>
        </authorList>
    </citation>
    <scope>NUCLEOTIDE SEQUENCE</scope>
    <source>
        <strain evidence="9">CGMCC 4.5737</strain>
    </source>
</reference>
<keyword evidence="1" id="KW-0319">Glycerol metabolism</keyword>
<evidence type="ECO:0000256" key="1">
    <source>
        <dbReference type="ARBA" id="ARBA00022798"/>
    </source>
</evidence>
<dbReference type="PROSITE" id="PS51078">
    <property type="entry name" value="ICLR_ED"/>
    <property type="match status" value="1"/>
</dbReference>
<dbReference type="PANTHER" id="PTHR30136:SF24">
    <property type="entry name" value="HTH-TYPE TRANSCRIPTIONAL REPRESSOR ALLR"/>
    <property type="match status" value="1"/>
</dbReference>
<dbReference type="RefSeq" id="WP_189052742.1">
    <property type="nucleotide sequence ID" value="NZ_BMMK01000001.1"/>
</dbReference>
<comment type="caution">
    <text evidence="9">The sequence shown here is derived from an EMBL/GenBank/DDBJ whole genome shotgun (WGS) entry which is preliminary data.</text>
</comment>
<keyword evidence="4" id="KW-0804">Transcription</keyword>
<protein>
    <recommendedName>
        <fullName evidence="6">Glycerol operon regulatory protein</fullName>
    </recommendedName>
</protein>
<keyword evidence="10" id="KW-1185">Reference proteome</keyword>
<dbReference type="GO" id="GO:0006071">
    <property type="term" value="P:glycerol metabolic process"/>
    <property type="evidence" value="ECO:0007669"/>
    <property type="project" value="UniProtKB-KW"/>
</dbReference>
<dbReference type="Gene3D" id="3.30.450.40">
    <property type="match status" value="1"/>
</dbReference>
<dbReference type="PANTHER" id="PTHR30136">
    <property type="entry name" value="HELIX-TURN-HELIX TRANSCRIPTIONAL REGULATOR, ICLR FAMILY"/>
    <property type="match status" value="1"/>
</dbReference>
<comment type="function">
    <text evidence="5">May be an activator protein for the gylABX operon.</text>
</comment>
<dbReference type="InterPro" id="IPR036390">
    <property type="entry name" value="WH_DNA-bd_sf"/>
</dbReference>
<evidence type="ECO:0000259" key="8">
    <source>
        <dbReference type="PROSITE" id="PS51078"/>
    </source>
</evidence>
<keyword evidence="2" id="KW-0805">Transcription regulation</keyword>
<evidence type="ECO:0000256" key="2">
    <source>
        <dbReference type="ARBA" id="ARBA00023015"/>
    </source>
</evidence>
<dbReference type="InterPro" id="IPR036388">
    <property type="entry name" value="WH-like_DNA-bd_sf"/>
</dbReference>
<dbReference type="GO" id="GO:0003677">
    <property type="term" value="F:DNA binding"/>
    <property type="evidence" value="ECO:0007669"/>
    <property type="project" value="UniProtKB-KW"/>
</dbReference>
<evidence type="ECO:0000256" key="3">
    <source>
        <dbReference type="ARBA" id="ARBA00023125"/>
    </source>
</evidence>
<dbReference type="GO" id="GO:0045892">
    <property type="term" value="P:negative regulation of DNA-templated transcription"/>
    <property type="evidence" value="ECO:0007669"/>
    <property type="project" value="TreeGrafter"/>
</dbReference>
<dbReference type="Gene3D" id="1.10.10.10">
    <property type="entry name" value="Winged helix-like DNA-binding domain superfamily/Winged helix DNA-binding domain"/>
    <property type="match status" value="1"/>
</dbReference>
<dbReference type="Proteomes" id="UP000637578">
    <property type="component" value="Unassembled WGS sequence"/>
</dbReference>
<dbReference type="GO" id="GO:0003700">
    <property type="term" value="F:DNA-binding transcription factor activity"/>
    <property type="evidence" value="ECO:0007669"/>
    <property type="project" value="TreeGrafter"/>
</dbReference>
<dbReference type="InterPro" id="IPR005471">
    <property type="entry name" value="Tscrpt_reg_IclR_N"/>
</dbReference>